<dbReference type="EMBL" id="AMQM01002053">
    <property type="status" value="NOT_ANNOTATED_CDS"/>
    <property type="molecule type" value="Genomic_DNA"/>
</dbReference>
<dbReference type="InParanoid" id="T1EWS1"/>
<name>T1EWS1_HELRO</name>
<keyword evidence="3" id="KW-1185">Reference proteome</keyword>
<dbReference type="KEGG" id="hro:HELRODRAFT_165431"/>
<dbReference type="EnsemblMetazoa" id="HelroT165431">
    <property type="protein sequence ID" value="HelroP165431"/>
    <property type="gene ID" value="HelroG165431"/>
</dbReference>
<proteinExistence type="predicted"/>
<dbReference type="InterPro" id="IPR036691">
    <property type="entry name" value="Endo/exonu/phosph_ase_sf"/>
</dbReference>
<evidence type="ECO:0000313" key="3">
    <source>
        <dbReference type="Proteomes" id="UP000015101"/>
    </source>
</evidence>
<dbReference type="Proteomes" id="UP000015101">
    <property type="component" value="Unassembled WGS sequence"/>
</dbReference>
<protein>
    <submittedName>
        <fullName evidence="1 2">Uncharacterized protein</fullName>
    </submittedName>
</protein>
<evidence type="ECO:0000313" key="1">
    <source>
        <dbReference type="EMBL" id="ESN91400.1"/>
    </source>
</evidence>
<reference evidence="3" key="1">
    <citation type="submission" date="2012-12" db="EMBL/GenBank/DDBJ databases">
        <authorList>
            <person name="Hellsten U."/>
            <person name="Grimwood J."/>
            <person name="Chapman J.A."/>
            <person name="Shapiro H."/>
            <person name="Aerts A."/>
            <person name="Otillar R.P."/>
            <person name="Terry A.Y."/>
            <person name="Boore J.L."/>
            <person name="Simakov O."/>
            <person name="Marletaz F."/>
            <person name="Cho S.-J."/>
            <person name="Edsinger-Gonzales E."/>
            <person name="Havlak P."/>
            <person name="Kuo D.-H."/>
            <person name="Larsson T."/>
            <person name="Lv J."/>
            <person name="Arendt D."/>
            <person name="Savage R."/>
            <person name="Osoegawa K."/>
            <person name="de Jong P."/>
            <person name="Lindberg D.R."/>
            <person name="Seaver E.C."/>
            <person name="Weisblat D.A."/>
            <person name="Putnam N.H."/>
            <person name="Grigoriev I.V."/>
            <person name="Rokhsar D.S."/>
        </authorList>
    </citation>
    <scope>NUCLEOTIDE SEQUENCE</scope>
</reference>
<dbReference type="OrthoDB" id="6143588at2759"/>
<gene>
    <name evidence="2" type="primary">20201021</name>
    <name evidence="1" type="ORF">HELRODRAFT_165431</name>
</gene>
<dbReference type="HOGENOM" id="CLU_694996_0_0_1"/>
<dbReference type="CTD" id="20201021"/>
<reference evidence="2" key="3">
    <citation type="submission" date="2015-06" db="UniProtKB">
        <authorList>
            <consortium name="EnsemblMetazoa"/>
        </authorList>
    </citation>
    <scope>IDENTIFICATION</scope>
</reference>
<accession>T1EWS1</accession>
<dbReference type="RefSeq" id="XP_009030257.1">
    <property type="nucleotide sequence ID" value="XM_009032009.1"/>
</dbReference>
<dbReference type="Gene3D" id="3.60.10.10">
    <property type="entry name" value="Endonuclease/exonuclease/phosphatase"/>
    <property type="match status" value="1"/>
</dbReference>
<organism evidence="2 3">
    <name type="scientific">Helobdella robusta</name>
    <name type="common">Californian leech</name>
    <dbReference type="NCBI Taxonomy" id="6412"/>
    <lineage>
        <taxon>Eukaryota</taxon>
        <taxon>Metazoa</taxon>
        <taxon>Spiralia</taxon>
        <taxon>Lophotrochozoa</taxon>
        <taxon>Annelida</taxon>
        <taxon>Clitellata</taxon>
        <taxon>Hirudinea</taxon>
        <taxon>Rhynchobdellida</taxon>
        <taxon>Glossiphoniidae</taxon>
        <taxon>Helobdella</taxon>
    </lineage>
</organism>
<dbReference type="AlphaFoldDB" id="T1EWS1"/>
<dbReference type="SUPFAM" id="SSF56219">
    <property type="entry name" value="DNase I-like"/>
    <property type="match status" value="1"/>
</dbReference>
<evidence type="ECO:0000313" key="2">
    <source>
        <dbReference type="EnsemblMetazoa" id="HelroP165431"/>
    </source>
</evidence>
<dbReference type="EMBL" id="KB097700">
    <property type="protein sequence ID" value="ESN91400.1"/>
    <property type="molecule type" value="Genomic_DNA"/>
</dbReference>
<sequence>MTTSLEYLSSRVMRNIKYARTFQCCQNLAKTFSFESFENIVTKILDKSNENLVRVIALSNANLEKIFEKFDSSLTRVIERSNENLRKSMAHSEGLMSKLFESTLLRMEALSNSFERAVRSMSDAVTDSMNQLHTAMSTLGTNIAQCQIQMLKINETSMIEQMTKALWTVEQEKKDEEHWANNAKQAFLKRQARRLPKLSGDKIKLDDQKKISPFVKIRPLRMALTNTKSLKNKQNDLILFLLDYDPDIFFVVETWLPPDDPDEIFLPPGYAFVRKDRGLRSIKLFDITESLIILRIKYAAPFWSGFATQQQLQQLQSLIKKLIRFNYLPASYPNVTQIFNKLDSRLFKKVENNNSYVVHPLLTHNLRQHKHNYQVVSQSTYQEKTFITRHLKPINTH</sequence>
<dbReference type="GeneID" id="20201021"/>
<reference evidence="1 3" key="2">
    <citation type="journal article" date="2013" name="Nature">
        <title>Insights into bilaterian evolution from three spiralian genomes.</title>
        <authorList>
            <person name="Simakov O."/>
            <person name="Marletaz F."/>
            <person name="Cho S.J."/>
            <person name="Edsinger-Gonzales E."/>
            <person name="Havlak P."/>
            <person name="Hellsten U."/>
            <person name="Kuo D.H."/>
            <person name="Larsson T."/>
            <person name="Lv J."/>
            <person name="Arendt D."/>
            <person name="Savage R."/>
            <person name="Osoegawa K."/>
            <person name="de Jong P."/>
            <person name="Grimwood J."/>
            <person name="Chapman J.A."/>
            <person name="Shapiro H."/>
            <person name="Aerts A."/>
            <person name="Otillar R.P."/>
            <person name="Terry A.Y."/>
            <person name="Boore J.L."/>
            <person name="Grigoriev I.V."/>
            <person name="Lindberg D.R."/>
            <person name="Seaver E.C."/>
            <person name="Weisblat D.A."/>
            <person name="Putnam N.H."/>
            <person name="Rokhsar D.S."/>
        </authorList>
    </citation>
    <scope>NUCLEOTIDE SEQUENCE</scope>
</reference>